<feature type="region of interest" description="Disordered" evidence="1">
    <location>
        <begin position="38"/>
        <end position="138"/>
    </location>
</feature>
<evidence type="ECO:0000256" key="1">
    <source>
        <dbReference type="SAM" id="MobiDB-lite"/>
    </source>
</evidence>
<evidence type="ECO:0000313" key="2">
    <source>
        <dbReference type="EMBL" id="GCC20024.1"/>
    </source>
</evidence>
<feature type="compositionally biased region" description="Low complexity" evidence="1">
    <location>
        <begin position="48"/>
        <end position="57"/>
    </location>
</feature>
<protein>
    <submittedName>
        <fullName evidence="2">Uncharacterized protein</fullName>
    </submittedName>
</protein>
<dbReference type="EMBL" id="BEZZ01001653">
    <property type="protein sequence ID" value="GCC20024.1"/>
    <property type="molecule type" value="Genomic_DNA"/>
</dbReference>
<dbReference type="AlphaFoldDB" id="A0A401RPI6"/>
<name>A0A401RPI6_CHIPU</name>
<dbReference type="Proteomes" id="UP000287033">
    <property type="component" value="Unassembled WGS sequence"/>
</dbReference>
<comment type="caution">
    <text evidence="2">The sequence shown here is derived from an EMBL/GenBank/DDBJ whole genome shotgun (WGS) entry which is preliminary data.</text>
</comment>
<evidence type="ECO:0000313" key="3">
    <source>
        <dbReference type="Proteomes" id="UP000287033"/>
    </source>
</evidence>
<gene>
    <name evidence="2" type="ORF">chiPu_0018688</name>
</gene>
<accession>A0A401RPI6</accession>
<sequence length="138" mass="14590">MVTLNALQRPRLLYPAPLPGLGNPALISGLQLSRGRGQRLWAADCSRAPPQAQAQAPAPAPAPAAAFLTDPTLTHSESSRRHLLTGPARSGPGVSKGKTRRFSARRQQGPPGSRLRAGAPPHRPREGGGSWGHRKIPE</sequence>
<organism evidence="2 3">
    <name type="scientific">Chiloscyllium punctatum</name>
    <name type="common">Brownbanded bambooshark</name>
    <name type="synonym">Hemiscyllium punctatum</name>
    <dbReference type="NCBI Taxonomy" id="137246"/>
    <lineage>
        <taxon>Eukaryota</taxon>
        <taxon>Metazoa</taxon>
        <taxon>Chordata</taxon>
        <taxon>Craniata</taxon>
        <taxon>Vertebrata</taxon>
        <taxon>Chondrichthyes</taxon>
        <taxon>Elasmobranchii</taxon>
        <taxon>Galeomorphii</taxon>
        <taxon>Galeoidea</taxon>
        <taxon>Orectolobiformes</taxon>
        <taxon>Hemiscylliidae</taxon>
        <taxon>Chiloscyllium</taxon>
    </lineage>
</organism>
<proteinExistence type="predicted"/>
<reference evidence="2 3" key="1">
    <citation type="journal article" date="2018" name="Nat. Ecol. Evol.">
        <title>Shark genomes provide insights into elasmobranch evolution and the origin of vertebrates.</title>
        <authorList>
            <person name="Hara Y"/>
            <person name="Yamaguchi K"/>
            <person name="Onimaru K"/>
            <person name="Kadota M"/>
            <person name="Koyanagi M"/>
            <person name="Keeley SD"/>
            <person name="Tatsumi K"/>
            <person name="Tanaka K"/>
            <person name="Motone F"/>
            <person name="Kageyama Y"/>
            <person name="Nozu R"/>
            <person name="Adachi N"/>
            <person name="Nishimura O"/>
            <person name="Nakagawa R"/>
            <person name="Tanegashima C"/>
            <person name="Kiyatake I"/>
            <person name="Matsumoto R"/>
            <person name="Murakumo K"/>
            <person name="Nishida K"/>
            <person name="Terakita A"/>
            <person name="Kuratani S"/>
            <person name="Sato K"/>
            <person name="Hyodo S Kuraku.S."/>
        </authorList>
    </citation>
    <scope>NUCLEOTIDE SEQUENCE [LARGE SCALE GENOMIC DNA]</scope>
</reference>
<keyword evidence="3" id="KW-1185">Reference proteome</keyword>